<dbReference type="Proteomes" id="UP000598426">
    <property type="component" value="Unassembled WGS sequence"/>
</dbReference>
<organism evidence="2 3">
    <name type="scientific">Microbacterium helvum</name>
    <dbReference type="NCBI Taxonomy" id="2773713"/>
    <lineage>
        <taxon>Bacteria</taxon>
        <taxon>Bacillati</taxon>
        <taxon>Actinomycetota</taxon>
        <taxon>Actinomycetes</taxon>
        <taxon>Micrococcales</taxon>
        <taxon>Microbacteriaceae</taxon>
        <taxon>Microbacterium</taxon>
    </lineage>
</organism>
<name>A0ABR8NRI6_9MICO</name>
<feature type="transmembrane region" description="Helical" evidence="1">
    <location>
        <begin position="12"/>
        <end position="34"/>
    </location>
</feature>
<accession>A0ABR8NRI6</accession>
<keyword evidence="1" id="KW-0812">Transmembrane</keyword>
<sequence length="342" mass="35583">MVHHFGWTPLDLVGAAFSLPLVSLGIAALIVAGAKTFSRGRGGSPVEATGIAAARYASEQRVAGVVAVAVLVLFAAQDLTLGYVVNLSGTITWWRFAMPLVWTGLGIVVVWAVVLVHGTTRPESPVLSGTRRTWLGFGPRAGLVGAGMALAALVVTTFTAGSASTPDGEGHYVWLVIPVPNEAQIDPIRIVFYGWAYGVPVLLGAAALVLATWAALRGNAVRPYLRPDTVSAEGAARRTLASSIVRLATAGTLLALAGAWRLIGDAGSVGSLTILGVNDDQPYEVAWRHAEFALAARWGAPVLEIAAFVLLLLVALRLLRARRVTPGGDGAVPAPVAAEVVR</sequence>
<evidence type="ECO:0000313" key="2">
    <source>
        <dbReference type="EMBL" id="MBD3943261.1"/>
    </source>
</evidence>
<evidence type="ECO:0000313" key="3">
    <source>
        <dbReference type="Proteomes" id="UP000598426"/>
    </source>
</evidence>
<keyword evidence="3" id="KW-1185">Reference proteome</keyword>
<feature type="transmembrane region" description="Helical" evidence="1">
    <location>
        <begin position="244"/>
        <end position="263"/>
    </location>
</feature>
<proteinExistence type="predicted"/>
<protein>
    <submittedName>
        <fullName evidence="2">Uncharacterized protein</fullName>
    </submittedName>
</protein>
<dbReference type="RefSeq" id="WP_191172863.1">
    <property type="nucleotide sequence ID" value="NZ_JACXZS010000011.1"/>
</dbReference>
<keyword evidence="1" id="KW-0472">Membrane</keyword>
<feature type="transmembrane region" description="Helical" evidence="1">
    <location>
        <begin position="298"/>
        <end position="319"/>
    </location>
</feature>
<gene>
    <name evidence="2" type="ORF">IF188_16330</name>
</gene>
<dbReference type="EMBL" id="JACXZS010000011">
    <property type="protein sequence ID" value="MBD3943261.1"/>
    <property type="molecule type" value="Genomic_DNA"/>
</dbReference>
<reference evidence="2 3" key="1">
    <citation type="submission" date="2020-09" db="EMBL/GenBank/DDBJ databases">
        <title>Isolation and identification of active actinomycetes.</title>
        <authorList>
            <person name="Li X."/>
        </authorList>
    </citation>
    <scope>NUCLEOTIDE SEQUENCE [LARGE SCALE GENOMIC DNA]</scope>
    <source>
        <strain evidence="2 3">NEAU-LLC</strain>
    </source>
</reference>
<feature type="transmembrane region" description="Helical" evidence="1">
    <location>
        <begin position="62"/>
        <end position="84"/>
    </location>
</feature>
<comment type="caution">
    <text evidence="2">The sequence shown here is derived from an EMBL/GenBank/DDBJ whole genome shotgun (WGS) entry which is preliminary data.</text>
</comment>
<keyword evidence="1" id="KW-1133">Transmembrane helix</keyword>
<feature type="transmembrane region" description="Helical" evidence="1">
    <location>
        <begin position="195"/>
        <end position="216"/>
    </location>
</feature>
<feature type="transmembrane region" description="Helical" evidence="1">
    <location>
        <begin position="137"/>
        <end position="160"/>
    </location>
</feature>
<feature type="transmembrane region" description="Helical" evidence="1">
    <location>
        <begin position="96"/>
        <end position="116"/>
    </location>
</feature>
<evidence type="ECO:0000256" key="1">
    <source>
        <dbReference type="SAM" id="Phobius"/>
    </source>
</evidence>